<dbReference type="Gene3D" id="4.10.60.10">
    <property type="entry name" value="Zinc finger, CCHC-type"/>
    <property type="match status" value="1"/>
</dbReference>
<protein>
    <submittedName>
        <fullName evidence="1">Uncharacterized protein</fullName>
    </submittedName>
</protein>
<evidence type="ECO:0000313" key="1">
    <source>
        <dbReference type="EMBL" id="KAK7080655.1"/>
    </source>
</evidence>
<dbReference type="AlphaFoldDB" id="A0AAN8XA60"/>
<keyword evidence="2" id="KW-1185">Reference proteome</keyword>
<name>A0AAN8XA60_HALRR</name>
<organism evidence="1 2">
    <name type="scientific">Halocaridina rubra</name>
    <name type="common">Hawaiian red shrimp</name>
    <dbReference type="NCBI Taxonomy" id="373956"/>
    <lineage>
        <taxon>Eukaryota</taxon>
        <taxon>Metazoa</taxon>
        <taxon>Ecdysozoa</taxon>
        <taxon>Arthropoda</taxon>
        <taxon>Crustacea</taxon>
        <taxon>Multicrustacea</taxon>
        <taxon>Malacostraca</taxon>
        <taxon>Eumalacostraca</taxon>
        <taxon>Eucarida</taxon>
        <taxon>Decapoda</taxon>
        <taxon>Pleocyemata</taxon>
        <taxon>Caridea</taxon>
        <taxon>Atyoidea</taxon>
        <taxon>Atyidae</taxon>
        <taxon>Halocaridina</taxon>
    </lineage>
</organism>
<dbReference type="Proteomes" id="UP001381693">
    <property type="component" value="Unassembled WGS sequence"/>
</dbReference>
<reference evidence="1 2" key="1">
    <citation type="submission" date="2023-11" db="EMBL/GenBank/DDBJ databases">
        <title>Halocaridina rubra genome assembly.</title>
        <authorList>
            <person name="Smith C."/>
        </authorList>
    </citation>
    <scope>NUCLEOTIDE SEQUENCE [LARGE SCALE GENOMIC DNA]</scope>
    <source>
        <strain evidence="1">EP-1</strain>
        <tissue evidence="1">Whole</tissue>
    </source>
</reference>
<proteinExistence type="predicted"/>
<feature type="non-terminal residue" evidence="1">
    <location>
        <position position="1"/>
    </location>
</feature>
<accession>A0AAN8XA60</accession>
<sequence>QLIPGINVPSVKEKALQKRINLQELIDYAKSLEQTKGQMQEMESHMPATVHKVSKGALKLPGMVVKGEAVTSVSRCYRCLNPHHMVTTCPFKSKRYFSCVDCGHTQAACRKNLNSRSATVKQLREDDEYADQSVDDVVYDIFHVHQLGGARE</sequence>
<comment type="caution">
    <text evidence="1">The sequence shown here is derived from an EMBL/GenBank/DDBJ whole genome shotgun (WGS) entry which is preliminary data.</text>
</comment>
<gene>
    <name evidence="1" type="ORF">SK128_024851</name>
</gene>
<evidence type="ECO:0000313" key="2">
    <source>
        <dbReference type="Proteomes" id="UP001381693"/>
    </source>
</evidence>
<dbReference type="EMBL" id="JAXCGZ010005832">
    <property type="protein sequence ID" value="KAK7080655.1"/>
    <property type="molecule type" value="Genomic_DNA"/>
</dbReference>